<comment type="caution">
    <text evidence="1">The sequence shown here is derived from an EMBL/GenBank/DDBJ whole genome shotgun (WGS) entry which is preliminary data.</text>
</comment>
<name>A0A839IYD4_9GAMM</name>
<accession>A0A839IYD4</accession>
<evidence type="ECO:0000313" key="1">
    <source>
        <dbReference type="EMBL" id="MBB1489387.1"/>
    </source>
</evidence>
<dbReference type="Pfam" id="PF06763">
    <property type="entry name" value="Minor_tail_Z"/>
    <property type="match status" value="1"/>
</dbReference>
<reference evidence="1 2" key="1">
    <citation type="submission" date="2020-08" db="EMBL/GenBank/DDBJ databases">
        <title>Oceanospirillum sp. nov. isolated from marine sediment.</title>
        <authorList>
            <person name="Ji X."/>
        </authorList>
    </citation>
    <scope>NUCLEOTIDE SEQUENCE [LARGE SCALE GENOMIC DNA]</scope>
    <source>
        <strain evidence="1 2">D5</strain>
    </source>
</reference>
<sequence length="209" mass="23568">MTDFEFSMGGTNLDQVTEDLAGHLLGLEKQVETAINRAIRKLGAWLRTHSVREIGKQLGIKQKVIRNRYRLSQATENGHRVLKIWVGLLEIAAHEAGNVSQNKQGAKVAGRQFNSAFKKSIFWSGEQIYIRAKANLRHNHSVLSDSGKRSQQRDAELAKTGGGRFPVQVVAIDISDIGLDVLQRYESRLNSRYRELLTQELNYVLNVET</sequence>
<organism evidence="1 2">
    <name type="scientific">Oceanospirillum sediminis</name>
    <dbReference type="NCBI Taxonomy" id="2760088"/>
    <lineage>
        <taxon>Bacteria</taxon>
        <taxon>Pseudomonadati</taxon>
        <taxon>Pseudomonadota</taxon>
        <taxon>Gammaproteobacteria</taxon>
        <taxon>Oceanospirillales</taxon>
        <taxon>Oceanospirillaceae</taxon>
        <taxon>Oceanospirillum</taxon>
    </lineage>
</organism>
<keyword evidence="2" id="KW-1185">Reference proteome</keyword>
<dbReference type="InterPro" id="IPR010633">
    <property type="entry name" value="Phage_lambda_GpZ"/>
</dbReference>
<dbReference type="EMBL" id="JACJFM010000052">
    <property type="protein sequence ID" value="MBB1489387.1"/>
    <property type="molecule type" value="Genomic_DNA"/>
</dbReference>
<dbReference type="AlphaFoldDB" id="A0A839IYD4"/>
<dbReference type="Proteomes" id="UP000565262">
    <property type="component" value="Unassembled WGS sequence"/>
</dbReference>
<proteinExistence type="predicted"/>
<protein>
    <submittedName>
        <fullName evidence="1">Phage tail protein</fullName>
    </submittedName>
</protein>
<gene>
    <name evidence="1" type="ORF">H4O21_22510</name>
</gene>
<dbReference type="RefSeq" id="WP_182811534.1">
    <property type="nucleotide sequence ID" value="NZ_JACJFM010000052.1"/>
</dbReference>
<evidence type="ECO:0000313" key="2">
    <source>
        <dbReference type="Proteomes" id="UP000565262"/>
    </source>
</evidence>